<comment type="caution">
    <text evidence="2">The sequence shown here is derived from an EMBL/GenBank/DDBJ whole genome shotgun (WGS) entry which is preliminary data.</text>
</comment>
<dbReference type="SUPFAM" id="SSF101898">
    <property type="entry name" value="NHL repeat"/>
    <property type="match status" value="1"/>
</dbReference>
<sequence length="391" mass="43294">MMSPKPYLDDEKNSLCEIKNDNTTVIYKVTDNYVVSVIGDVGPGIACVVVLCEYGIFCERKMEKLALVLLSIVTTINANPVMTRQGLAQQKTRATFCASLLNFNNFHYSLEEQKNVTGIPADMSIHWKTAKVFFTLISDEMKMSLQVMHPSGEFEVIKVAGLGQSTCVDNLNDIVYLATDNGVYKYKDDSSIELYTALGEDVMYIAVSSDGSAMYIATWPQNRVHKITNDGQKQEPFTAIPNGHGLTVDPRNNLYFVATKTSYILKSGSTVPIKIKGLPSDKMTGVFVSRSDEVFAMDENSNLYVVDPDNTSAKRLGSFGISGVNSFAMDSADNVLVGVKGSILKFNAYEKTSCPENEKTSKKGKRHSRKRKSKKRTTTTTEATEEEDEEE</sequence>
<evidence type="ECO:0000313" key="3">
    <source>
        <dbReference type="Proteomes" id="UP001231518"/>
    </source>
</evidence>
<proteinExistence type="predicted"/>
<keyword evidence="3" id="KW-1185">Reference proteome</keyword>
<dbReference type="EMBL" id="JARGEI010000029">
    <property type="protein sequence ID" value="KAJ8706066.1"/>
    <property type="molecule type" value="Genomic_DNA"/>
</dbReference>
<evidence type="ECO:0000256" key="1">
    <source>
        <dbReference type="SAM" id="MobiDB-lite"/>
    </source>
</evidence>
<name>A0AAD8DKR7_MYTSE</name>
<accession>A0AAD8DKR7</accession>
<evidence type="ECO:0000313" key="2">
    <source>
        <dbReference type="EMBL" id="KAJ8706066.1"/>
    </source>
</evidence>
<dbReference type="AlphaFoldDB" id="A0AAD8DKR7"/>
<dbReference type="Gene3D" id="2.120.10.30">
    <property type="entry name" value="TolB, C-terminal domain"/>
    <property type="match status" value="1"/>
</dbReference>
<dbReference type="Proteomes" id="UP001231518">
    <property type="component" value="Chromosome 26"/>
</dbReference>
<feature type="region of interest" description="Disordered" evidence="1">
    <location>
        <begin position="352"/>
        <end position="391"/>
    </location>
</feature>
<reference evidence="2" key="1">
    <citation type="submission" date="2023-03" db="EMBL/GenBank/DDBJ databases">
        <title>Chromosome-level genomes of two armyworms, Mythimna separata and Mythimna loreyi, provide insights into the biosynthesis and reception of sex pheromones.</title>
        <authorList>
            <person name="Zhao H."/>
        </authorList>
    </citation>
    <scope>NUCLEOTIDE SEQUENCE</scope>
    <source>
        <strain evidence="2">BeijingLab</strain>
        <tissue evidence="2">Pupa</tissue>
    </source>
</reference>
<evidence type="ECO:0008006" key="4">
    <source>
        <dbReference type="Google" id="ProtNLM"/>
    </source>
</evidence>
<organism evidence="2 3">
    <name type="scientific">Mythimna separata</name>
    <name type="common">Oriental armyworm</name>
    <name type="synonym">Pseudaletia separata</name>
    <dbReference type="NCBI Taxonomy" id="271217"/>
    <lineage>
        <taxon>Eukaryota</taxon>
        <taxon>Metazoa</taxon>
        <taxon>Ecdysozoa</taxon>
        <taxon>Arthropoda</taxon>
        <taxon>Hexapoda</taxon>
        <taxon>Insecta</taxon>
        <taxon>Pterygota</taxon>
        <taxon>Neoptera</taxon>
        <taxon>Endopterygota</taxon>
        <taxon>Lepidoptera</taxon>
        <taxon>Glossata</taxon>
        <taxon>Ditrysia</taxon>
        <taxon>Noctuoidea</taxon>
        <taxon>Noctuidae</taxon>
        <taxon>Noctuinae</taxon>
        <taxon>Hadenini</taxon>
        <taxon>Mythimna</taxon>
    </lineage>
</organism>
<dbReference type="InterPro" id="IPR011042">
    <property type="entry name" value="6-blade_b-propeller_TolB-like"/>
</dbReference>
<feature type="compositionally biased region" description="Basic residues" evidence="1">
    <location>
        <begin position="362"/>
        <end position="377"/>
    </location>
</feature>
<gene>
    <name evidence="2" type="ORF">PYW07_010843</name>
</gene>
<protein>
    <recommendedName>
        <fullName evidence="4">SMP-30/Gluconolactonase/LRE-like region domain-containing protein</fullName>
    </recommendedName>
</protein>